<organism evidence="1 2">
    <name type="scientific">Collinsella acetigenes</name>
    <dbReference type="NCBI Taxonomy" id="2713419"/>
    <lineage>
        <taxon>Bacteria</taxon>
        <taxon>Bacillati</taxon>
        <taxon>Actinomycetota</taxon>
        <taxon>Coriobacteriia</taxon>
        <taxon>Coriobacteriales</taxon>
        <taxon>Coriobacteriaceae</taxon>
        <taxon>Collinsella</taxon>
    </lineage>
</organism>
<name>A0A7X9UB03_9ACTN</name>
<dbReference type="PANTHER" id="PTHR39450:SF1">
    <property type="entry name" value="DUF1667 DOMAIN-CONTAINING PROTEIN"/>
    <property type="match status" value="1"/>
</dbReference>
<keyword evidence="2" id="KW-1185">Reference proteome</keyword>
<dbReference type="PANTHER" id="PTHR39450">
    <property type="entry name" value="MOLYBDOPTERIN OXIDOREDUCTASE, 4FE-4S CLUSTER-BINDING SUBUNIT"/>
    <property type="match status" value="1"/>
</dbReference>
<dbReference type="InterPro" id="IPR012460">
    <property type="entry name" value="DUF1667"/>
</dbReference>
<dbReference type="AlphaFoldDB" id="A0A7X9UB03"/>
<reference evidence="1 2" key="1">
    <citation type="submission" date="2020-04" db="EMBL/GenBank/DDBJ databases">
        <title>Collinsella sp. KGMB02528 nov., an anaerobic actinobacterium isolated from human feces.</title>
        <authorList>
            <person name="Han K.-I."/>
            <person name="Eom M.K."/>
            <person name="Kim J.-S."/>
            <person name="Lee K.C."/>
            <person name="Suh M.K."/>
            <person name="Park S.-H."/>
            <person name="Lee J.H."/>
            <person name="Kang S.W."/>
            <person name="Park J.-E."/>
            <person name="Oh B.S."/>
            <person name="Yu S.Y."/>
            <person name="Choi S.-H."/>
            <person name="Lee D.H."/>
            <person name="Yoon H."/>
            <person name="Kim B.-Y."/>
            <person name="Lee J.H."/>
            <person name="Lee J.-S."/>
        </authorList>
    </citation>
    <scope>NUCLEOTIDE SEQUENCE [LARGE SCALE GENOMIC DNA]</scope>
    <source>
        <strain evidence="1 2">KGMB02528</strain>
    </source>
</reference>
<evidence type="ECO:0000313" key="1">
    <source>
        <dbReference type="EMBL" id="NMF55080.1"/>
    </source>
</evidence>
<proteinExistence type="predicted"/>
<dbReference type="RefSeq" id="WP_169276814.1">
    <property type="nucleotide sequence ID" value="NZ_JABBCP010000001.1"/>
</dbReference>
<dbReference type="EMBL" id="JABBCP010000001">
    <property type="protein sequence ID" value="NMF55080.1"/>
    <property type="molecule type" value="Genomic_DNA"/>
</dbReference>
<protein>
    <submittedName>
        <fullName evidence="1">DUF1667 domain-containing protein</fullName>
    </submittedName>
</protein>
<dbReference type="Proteomes" id="UP000546970">
    <property type="component" value="Unassembled WGS sequence"/>
</dbReference>
<accession>A0A7X9UB03</accession>
<gene>
    <name evidence="1" type="ORF">HF320_01855</name>
</gene>
<dbReference type="Gene3D" id="3.10.530.10">
    <property type="entry name" value="CPE0013-like"/>
    <property type="match status" value="1"/>
</dbReference>
<dbReference type="Pfam" id="PF07892">
    <property type="entry name" value="DUF1667"/>
    <property type="match status" value="1"/>
</dbReference>
<dbReference type="SUPFAM" id="SSF160148">
    <property type="entry name" value="CPE0013-like"/>
    <property type="match status" value="1"/>
</dbReference>
<comment type="caution">
    <text evidence="1">The sequence shown here is derived from an EMBL/GenBank/DDBJ whole genome shotgun (WGS) entry which is preliminary data.</text>
</comment>
<sequence length="125" mass="13267">MSNCTVKDFYCTVCPSECHLTVTLDETGSVVSVAGNSCPRGERFGRQEATCPMRVLASTVRLEGAHTGEPLIPVRTREAIPLSLQAQAMDAIRKARVTAPVKMGDIVLANVCDTGVDVVASCSAR</sequence>
<dbReference type="InterPro" id="IPR036593">
    <property type="entry name" value="CPE0013-like_sf"/>
</dbReference>
<evidence type="ECO:0000313" key="2">
    <source>
        <dbReference type="Proteomes" id="UP000546970"/>
    </source>
</evidence>